<dbReference type="EMBL" id="MAUJ01000001">
    <property type="protein sequence ID" value="OCQ23683.1"/>
    <property type="molecule type" value="Genomic_DNA"/>
</dbReference>
<reference evidence="2" key="1">
    <citation type="submission" date="2016-07" db="EMBL/GenBank/DDBJ databases">
        <authorList>
            <person name="Florea S."/>
            <person name="Webb J.S."/>
            <person name="Jaromczyk J."/>
            <person name="Schardl C.L."/>
        </authorList>
    </citation>
    <scope>NUCLEOTIDE SEQUENCE [LARGE SCALE GENOMIC DNA]</scope>
    <source>
        <strain evidence="2">IPB1</strain>
    </source>
</reference>
<gene>
    <name evidence="1" type="ORF">A7985_07005</name>
</gene>
<dbReference type="AlphaFoldDB" id="A0A1C0TWJ2"/>
<dbReference type="RefSeq" id="WP_065789697.1">
    <property type="nucleotide sequence ID" value="NZ_MAUJ01000001.1"/>
</dbReference>
<organism evidence="1 2">
    <name type="scientific">Pseudoalteromonas luteoviolacea</name>
    <dbReference type="NCBI Taxonomy" id="43657"/>
    <lineage>
        <taxon>Bacteria</taxon>
        <taxon>Pseudomonadati</taxon>
        <taxon>Pseudomonadota</taxon>
        <taxon>Gammaproteobacteria</taxon>
        <taxon>Alteromonadales</taxon>
        <taxon>Pseudoalteromonadaceae</taxon>
        <taxon>Pseudoalteromonas</taxon>
    </lineage>
</organism>
<dbReference type="Proteomes" id="UP000093366">
    <property type="component" value="Unassembled WGS sequence"/>
</dbReference>
<proteinExistence type="predicted"/>
<comment type="caution">
    <text evidence="1">The sequence shown here is derived from an EMBL/GenBank/DDBJ whole genome shotgun (WGS) entry which is preliminary data.</text>
</comment>
<dbReference type="OrthoDB" id="6401666at2"/>
<evidence type="ECO:0000313" key="1">
    <source>
        <dbReference type="EMBL" id="OCQ23683.1"/>
    </source>
</evidence>
<name>A0A1C0TWJ2_9GAMM</name>
<sequence>MRLIAICIVALALGGCTSSIDYTGSKEAVHLTNQCFYMKKPTFVFEGRCADLTGINNNSEFCNGIQVVGEGGFPKSWDAYVQISSSFDKDMFDRLAFEKQRSMLGYLDSGEKIVITRVVHHGWGTVGRFWVVRGEVVLNGRAIEVELPSSYIVHHAPFWLDGRKKSVPFIDSSFVKRCDKSK</sequence>
<evidence type="ECO:0000313" key="2">
    <source>
        <dbReference type="Proteomes" id="UP000093366"/>
    </source>
</evidence>
<evidence type="ECO:0008006" key="3">
    <source>
        <dbReference type="Google" id="ProtNLM"/>
    </source>
</evidence>
<accession>A0A1C0TWJ2</accession>
<protein>
    <recommendedName>
        <fullName evidence="3">Lipoprotein</fullName>
    </recommendedName>
</protein>
<dbReference type="PROSITE" id="PS51257">
    <property type="entry name" value="PROKAR_LIPOPROTEIN"/>
    <property type="match status" value="1"/>
</dbReference>